<feature type="domain" description="SprT-like" evidence="1">
    <location>
        <begin position="46"/>
        <end position="116"/>
    </location>
</feature>
<dbReference type="Proteomes" id="UP000005391">
    <property type="component" value="Unassembled WGS sequence"/>
</dbReference>
<dbReference type="eggNOG" id="COG3091">
    <property type="taxonomic scope" value="Bacteria"/>
</dbReference>
<dbReference type="InterPro" id="IPR006640">
    <property type="entry name" value="SprT-like_domain"/>
</dbReference>
<evidence type="ECO:0000259" key="1">
    <source>
        <dbReference type="Pfam" id="PF10263"/>
    </source>
</evidence>
<proteinExistence type="predicted"/>
<name>E4MQ31_CAPOC</name>
<comment type="caution">
    <text evidence="2">The sequence shown here is derived from an EMBL/GenBank/DDBJ whole genome shotgun (WGS) entry which is preliminary data.</text>
</comment>
<dbReference type="AlphaFoldDB" id="E4MQ31"/>
<dbReference type="Pfam" id="PF10263">
    <property type="entry name" value="SprT-like"/>
    <property type="match status" value="1"/>
</dbReference>
<organism evidence="2 3">
    <name type="scientific">Capnocytophaga ochracea F0287</name>
    <dbReference type="NCBI Taxonomy" id="873517"/>
    <lineage>
        <taxon>Bacteria</taxon>
        <taxon>Pseudomonadati</taxon>
        <taxon>Bacteroidota</taxon>
        <taxon>Flavobacteriia</taxon>
        <taxon>Flavobacteriales</taxon>
        <taxon>Flavobacteriaceae</taxon>
        <taxon>Capnocytophaga</taxon>
    </lineage>
</organism>
<accession>E4MQ31</accession>
<reference evidence="2 3" key="1">
    <citation type="submission" date="2010-10" db="EMBL/GenBank/DDBJ databases">
        <authorList>
            <person name="Muzny D."/>
            <person name="Qin X."/>
            <person name="Deng J."/>
            <person name="Jiang H."/>
            <person name="Liu Y."/>
            <person name="Qu J."/>
            <person name="Song X.-Z."/>
            <person name="Zhang L."/>
            <person name="Thornton R."/>
            <person name="Coyle M."/>
            <person name="Francisco L."/>
            <person name="Jackson L."/>
            <person name="Javaid M."/>
            <person name="Korchina V."/>
            <person name="Kovar C."/>
            <person name="Mata R."/>
            <person name="Mathew T."/>
            <person name="Ngo R."/>
            <person name="Nguyen L."/>
            <person name="Nguyen N."/>
            <person name="Okwuonu G."/>
            <person name="Ongeri F."/>
            <person name="Pham C."/>
            <person name="Simmons D."/>
            <person name="Wilczek-Boney K."/>
            <person name="Hale W."/>
            <person name="Jakkamsetti A."/>
            <person name="Pham P."/>
            <person name="Ruth R."/>
            <person name="San Lucas F."/>
            <person name="Warren J."/>
            <person name="Zhang J."/>
            <person name="Zhao Z."/>
            <person name="Zhou C."/>
            <person name="Zhu D."/>
            <person name="Lee S."/>
            <person name="Bess C."/>
            <person name="Blankenburg K."/>
            <person name="Forbes L."/>
            <person name="Fu Q."/>
            <person name="Gubbala S."/>
            <person name="Hirani K."/>
            <person name="Jayaseelan J.C."/>
            <person name="Lara F."/>
            <person name="Munidasa M."/>
            <person name="Palculict T."/>
            <person name="Patil S."/>
            <person name="Pu L.-L."/>
            <person name="Saada N."/>
            <person name="Tang L."/>
            <person name="Weissenberger G."/>
            <person name="Zhu Y."/>
            <person name="Hemphill L."/>
            <person name="Shang Y."/>
            <person name="Youmans B."/>
            <person name="Ayvaz T."/>
            <person name="Ross M."/>
            <person name="Santibanez J."/>
            <person name="Aqrawi P."/>
            <person name="Gross S."/>
            <person name="Joshi V."/>
            <person name="Fowler G."/>
            <person name="Nazareth L."/>
            <person name="Reid J."/>
            <person name="Worley K."/>
            <person name="Petrosino J."/>
            <person name="Highlander S."/>
            <person name="Gibbs R."/>
        </authorList>
    </citation>
    <scope>NUCLEOTIDE SEQUENCE [LARGE SCALE GENOMIC DNA]</scope>
    <source>
        <strain evidence="2 3">F0287</strain>
    </source>
</reference>
<protein>
    <recommendedName>
        <fullName evidence="1">SprT-like domain-containing protein</fullName>
    </recommendedName>
</protein>
<evidence type="ECO:0000313" key="2">
    <source>
        <dbReference type="EMBL" id="EFS98160.1"/>
    </source>
</evidence>
<dbReference type="GO" id="GO:0006950">
    <property type="term" value="P:response to stress"/>
    <property type="evidence" value="ECO:0007669"/>
    <property type="project" value="UniProtKB-ARBA"/>
</dbReference>
<gene>
    <name evidence="2" type="ORF">HMPREF1977_0491</name>
</gene>
<evidence type="ECO:0000313" key="3">
    <source>
        <dbReference type="Proteomes" id="UP000005391"/>
    </source>
</evidence>
<dbReference type="EMBL" id="AEOH01000012">
    <property type="protein sequence ID" value="EFS98160.1"/>
    <property type="molecule type" value="Genomic_DNA"/>
</dbReference>
<dbReference type="HOGENOM" id="CLU_1275789_0_0_10"/>
<sequence>MANFICGYKILFVHLQAMREILVKYLPDNAVTPCFELIKVNNIYLRIVNERKTRHGDYRQLPNGQHLITMNATANKYRFLITFIHEVAHLVAFERFGRLIKPHGNEWKYTFQQLMKPFIIPEIFPQQLLGVLQRHFLNPMSTSDVDPALTIALKQFDINENMSFIYEIPLGSTFRIKDGRVFRKGQRRVKCYDCVELGSGKKYIFQPHAEVELIKA</sequence>